<evidence type="ECO:0008006" key="3">
    <source>
        <dbReference type="Google" id="ProtNLM"/>
    </source>
</evidence>
<comment type="caution">
    <text evidence="1">The sequence shown here is derived from an EMBL/GenBank/DDBJ whole genome shotgun (WGS) entry which is preliminary data.</text>
</comment>
<evidence type="ECO:0000313" key="2">
    <source>
        <dbReference type="Proteomes" id="UP001437256"/>
    </source>
</evidence>
<feature type="non-terminal residue" evidence="1">
    <location>
        <position position="1"/>
    </location>
</feature>
<feature type="non-terminal residue" evidence="1">
    <location>
        <position position="411"/>
    </location>
</feature>
<organism evidence="1 2">
    <name type="scientific">Marasmius tenuissimus</name>
    <dbReference type="NCBI Taxonomy" id="585030"/>
    <lineage>
        <taxon>Eukaryota</taxon>
        <taxon>Fungi</taxon>
        <taxon>Dikarya</taxon>
        <taxon>Basidiomycota</taxon>
        <taxon>Agaricomycotina</taxon>
        <taxon>Agaricomycetes</taxon>
        <taxon>Agaricomycetidae</taxon>
        <taxon>Agaricales</taxon>
        <taxon>Marasmiineae</taxon>
        <taxon>Marasmiaceae</taxon>
        <taxon>Marasmius</taxon>
    </lineage>
</organism>
<protein>
    <recommendedName>
        <fullName evidence="3">G domain-containing protein</fullName>
    </recommendedName>
</protein>
<dbReference type="SUPFAM" id="SSF52540">
    <property type="entry name" value="P-loop containing nucleoside triphosphate hydrolases"/>
    <property type="match status" value="1"/>
</dbReference>
<dbReference type="Gene3D" id="3.40.50.300">
    <property type="entry name" value="P-loop containing nucleotide triphosphate hydrolases"/>
    <property type="match status" value="1"/>
</dbReference>
<dbReference type="InterPro" id="IPR027417">
    <property type="entry name" value="P-loop_NTPase"/>
</dbReference>
<name>A0ABR2Z6S6_9AGAR</name>
<accession>A0ABR2Z6S6</accession>
<sequence length="411" mass="45644">EEVPALVAVFGTNGSGKSTFVNLASGERLNAGHHLHSRLSNIQSSPTFQIKNRLFQLIESPGVDDPTRMETEILPALARYLADVFEENQKLAGIIYLYPISSVGVGGMSANNFGMFRELCGETTLRNVVIVTNRWEEAPEGVGEAREEELKTMDGFKPALDDGAQLVRHDNTHKSAVAIMEHFISDNPPPLTIGEERQLLDAAAGQVLNHDARPVRRGFFEKIHQQILRVLHMFRPDPNTAEEAQCEQVARGALATDAESHGVPKNIEEVQASEVMRKKAVEEAGEEDGTRTAKHPLRIQTFFQDEQKCRRVLETREEEAQKWLDMMQTLLDSSGIPSETRSTIFKVMLRLSKRSGMHPTCLTMKNVELLNEVPVAGGGFGDVWKGVIAGHTVCLKVVRVYLTSDVQQLVK</sequence>
<keyword evidence="2" id="KW-1185">Reference proteome</keyword>
<gene>
    <name evidence="1" type="ORF">AAF712_016423</name>
</gene>
<proteinExistence type="predicted"/>
<evidence type="ECO:0000313" key="1">
    <source>
        <dbReference type="EMBL" id="KAL0056959.1"/>
    </source>
</evidence>
<dbReference type="CDD" id="cd00882">
    <property type="entry name" value="Ras_like_GTPase"/>
    <property type="match status" value="1"/>
</dbReference>
<reference evidence="1 2" key="1">
    <citation type="submission" date="2024-05" db="EMBL/GenBank/DDBJ databases">
        <title>A draft genome resource for the thread blight pathogen Marasmius tenuissimus strain MS-2.</title>
        <authorList>
            <person name="Yulfo-Soto G.E."/>
            <person name="Baruah I.K."/>
            <person name="Amoako-Attah I."/>
            <person name="Bukari Y."/>
            <person name="Meinhardt L.W."/>
            <person name="Bailey B.A."/>
            <person name="Cohen S.P."/>
        </authorList>
    </citation>
    <scope>NUCLEOTIDE SEQUENCE [LARGE SCALE GENOMIC DNA]</scope>
    <source>
        <strain evidence="1 2">MS-2</strain>
    </source>
</reference>
<dbReference type="Proteomes" id="UP001437256">
    <property type="component" value="Unassembled WGS sequence"/>
</dbReference>
<dbReference type="EMBL" id="JBBXMP010000785">
    <property type="protein sequence ID" value="KAL0056959.1"/>
    <property type="molecule type" value="Genomic_DNA"/>
</dbReference>